<accession>A0ABQ8T728</accession>
<evidence type="ECO:0000313" key="1">
    <source>
        <dbReference type="EMBL" id="KAJ4442058.1"/>
    </source>
</evidence>
<keyword evidence="2" id="KW-1185">Reference proteome</keyword>
<reference evidence="1 2" key="1">
    <citation type="journal article" date="2022" name="Allergy">
        <title>Genome assembly and annotation of Periplaneta americana reveal a comprehensive cockroach allergen profile.</title>
        <authorList>
            <person name="Wang L."/>
            <person name="Xiong Q."/>
            <person name="Saelim N."/>
            <person name="Wang L."/>
            <person name="Nong W."/>
            <person name="Wan A.T."/>
            <person name="Shi M."/>
            <person name="Liu X."/>
            <person name="Cao Q."/>
            <person name="Hui J.H.L."/>
            <person name="Sookrung N."/>
            <person name="Leung T.F."/>
            <person name="Tungtrongchitr A."/>
            <person name="Tsui S.K.W."/>
        </authorList>
    </citation>
    <scope>NUCLEOTIDE SEQUENCE [LARGE SCALE GENOMIC DNA]</scope>
    <source>
        <strain evidence="1">PWHHKU_190912</strain>
    </source>
</reference>
<organism evidence="1 2">
    <name type="scientific">Periplaneta americana</name>
    <name type="common">American cockroach</name>
    <name type="synonym">Blatta americana</name>
    <dbReference type="NCBI Taxonomy" id="6978"/>
    <lineage>
        <taxon>Eukaryota</taxon>
        <taxon>Metazoa</taxon>
        <taxon>Ecdysozoa</taxon>
        <taxon>Arthropoda</taxon>
        <taxon>Hexapoda</taxon>
        <taxon>Insecta</taxon>
        <taxon>Pterygota</taxon>
        <taxon>Neoptera</taxon>
        <taxon>Polyneoptera</taxon>
        <taxon>Dictyoptera</taxon>
        <taxon>Blattodea</taxon>
        <taxon>Blattoidea</taxon>
        <taxon>Blattidae</taxon>
        <taxon>Blattinae</taxon>
        <taxon>Periplaneta</taxon>
    </lineage>
</organism>
<dbReference type="Proteomes" id="UP001148838">
    <property type="component" value="Unassembled WGS sequence"/>
</dbReference>
<dbReference type="EMBL" id="JAJSOF020000015">
    <property type="protein sequence ID" value="KAJ4442058.1"/>
    <property type="molecule type" value="Genomic_DNA"/>
</dbReference>
<sequence>MVGALSGWMVNGSLLQGSTLKKKSPGRNSIALRLSEATVRSRALRLLSLGPFEGNYAVCETELSKPTVVLEAHTQVSGRAGNASTLILRRFINILGYLTSEIDENDKSGEMSPGPSTDSYPAFAHIGLRENPGKHLSQACQLMPARASARFREPKRFTAERKETDERGGICRLVELYSGMASTDSIDKGKRTF</sequence>
<evidence type="ECO:0000313" key="2">
    <source>
        <dbReference type="Proteomes" id="UP001148838"/>
    </source>
</evidence>
<proteinExistence type="predicted"/>
<name>A0ABQ8T728_PERAM</name>
<protein>
    <submittedName>
        <fullName evidence="1">Uncharacterized protein</fullName>
    </submittedName>
</protein>
<comment type="caution">
    <text evidence="1">The sequence shown here is derived from an EMBL/GenBank/DDBJ whole genome shotgun (WGS) entry which is preliminary data.</text>
</comment>
<gene>
    <name evidence="1" type="ORF">ANN_11924</name>
</gene>